<evidence type="ECO:0000256" key="1">
    <source>
        <dbReference type="ARBA" id="ARBA00022723"/>
    </source>
</evidence>
<dbReference type="GO" id="GO:0003677">
    <property type="term" value="F:DNA binding"/>
    <property type="evidence" value="ECO:0007669"/>
    <property type="project" value="InterPro"/>
</dbReference>
<reference evidence="5" key="1">
    <citation type="submission" date="2021-02" db="EMBL/GenBank/DDBJ databases">
        <title>Genome sequence Cadophora malorum strain M34.</title>
        <authorList>
            <person name="Stefanovic E."/>
            <person name="Vu D."/>
            <person name="Scully C."/>
            <person name="Dijksterhuis J."/>
            <person name="Roader J."/>
            <person name="Houbraken J."/>
        </authorList>
    </citation>
    <scope>NUCLEOTIDE SEQUENCE</scope>
    <source>
        <strain evidence="5">M34</strain>
    </source>
</reference>
<dbReference type="Proteomes" id="UP000664132">
    <property type="component" value="Unassembled WGS sequence"/>
</dbReference>
<dbReference type="InterPro" id="IPR052761">
    <property type="entry name" value="Fungal_Detox/Toxin_TFs"/>
</dbReference>
<proteinExistence type="predicted"/>
<dbReference type="SUPFAM" id="SSF57701">
    <property type="entry name" value="Zn2/Cys6 DNA-binding domain"/>
    <property type="match status" value="1"/>
</dbReference>
<dbReference type="InterPro" id="IPR007219">
    <property type="entry name" value="XnlR_reg_dom"/>
</dbReference>
<gene>
    <name evidence="5" type="ORF">IFR04_000201</name>
</gene>
<dbReference type="InterPro" id="IPR001138">
    <property type="entry name" value="Zn2Cys6_DnaBD"/>
</dbReference>
<protein>
    <recommendedName>
        <fullName evidence="4">Xylanolytic transcriptional activator regulatory domain-containing protein</fullName>
    </recommendedName>
</protein>
<dbReference type="GO" id="GO:0006351">
    <property type="term" value="P:DNA-templated transcription"/>
    <property type="evidence" value="ECO:0007669"/>
    <property type="project" value="InterPro"/>
</dbReference>
<comment type="caution">
    <text evidence="5">The sequence shown here is derived from an EMBL/GenBank/DDBJ whole genome shotgun (WGS) entry which is preliminary data.</text>
</comment>
<feature type="domain" description="Xylanolytic transcriptional activator regulatory" evidence="4">
    <location>
        <begin position="200"/>
        <end position="363"/>
    </location>
</feature>
<feature type="region of interest" description="Disordered" evidence="3">
    <location>
        <begin position="35"/>
        <end position="112"/>
    </location>
</feature>
<dbReference type="AlphaFoldDB" id="A0A8H8BWJ8"/>
<dbReference type="Pfam" id="PF04082">
    <property type="entry name" value="Fungal_trans"/>
    <property type="match status" value="1"/>
</dbReference>
<sequence length="648" mass="71565">MAAVFKFVSSDQTGPKRLQTSKACDYCRRRKKKCIHGENASGRPSSVASARDESTEGNQQRIIESQTSLPDEPKVAEVPQTVDRQSTGGVPQLHDKDKEVENSSSGTRNARFIGDLNPEGIFLAATSPNATRGTSLDDSIGVWLNSSLNHGPQKTPQVLQSPSSLFYRSGSLIQKVLIPLLEQECLSMVPPPDGLRALAQIYFDKVYPIFPVVNESTIHSDQLLKPERTILQQGICLAASKNHVAEPYLVLGDANFSCREFGEKISGAMRMMIEMGLLTNKVVLIQALALLSQFTDDPPGEDLSSQFCMRAVHQVQSLGLHIKGQDEHTDQGNNTLLCCIWAMDRMNAAFNGRPVTMHERDLRKDLDQCFQHQEPSFRLFLEVVTLLDKIIELYRPVALSGEAPVLGWEFPAFEDIVLTCGSAHIGTTILASIEVLYHAVSILSCRTKLWVDPERSSIAFLRQSLSTSILSSTFSRAPQEQLVLFPFVPYAMSLSMSISYREMRYGKLPVHRARSRGQFQTLCDALSGLEGVFWSASTTAEMGKKLHKEMDRVFSTVSSSETMRLHQPSTGSNSNTRASNQHPGPVNASQIVVTNPDINQPDISMQDFDPAIFDSIDLFGMFDPAFDLEGFDACLEGNLNPGFPSGLQ</sequence>
<feature type="region of interest" description="Disordered" evidence="3">
    <location>
        <begin position="1"/>
        <end position="20"/>
    </location>
</feature>
<feature type="compositionally biased region" description="Polar residues" evidence="3">
    <location>
        <begin position="9"/>
        <end position="20"/>
    </location>
</feature>
<dbReference type="CDD" id="cd00067">
    <property type="entry name" value="GAL4"/>
    <property type="match status" value="1"/>
</dbReference>
<evidence type="ECO:0000259" key="4">
    <source>
        <dbReference type="Pfam" id="PF04082"/>
    </source>
</evidence>
<evidence type="ECO:0000313" key="6">
    <source>
        <dbReference type="Proteomes" id="UP000664132"/>
    </source>
</evidence>
<feature type="compositionally biased region" description="Polar residues" evidence="3">
    <location>
        <begin position="56"/>
        <end position="69"/>
    </location>
</feature>
<keyword evidence="2" id="KW-0539">Nucleus</keyword>
<name>A0A8H8BWJ8_9HELO</name>
<dbReference type="GO" id="GO:0008270">
    <property type="term" value="F:zinc ion binding"/>
    <property type="evidence" value="ECO:0007669"/>
    <property type="project" value="InterPro"/>
</dbReference>
<keyword evidence="1" id="KW-0479">Metal-binding</keyword>
<dbReference type="EMBL" id="JAFJYH010000001">
    <property type="protein sequence ID" value="KAG4426770.1"/>
    <property type="molecule type" value="Genomic_DNA"/>
</dbReference>
<dbReference type="PANTHER" id="PTHR47425:SF2">
    <property type="entry name" value="FARB-RELATED"/>
    <property type="match status" value="1"/>
</dbReference>
<dbReference type="GO" id="GO:0000981">
    <property type="term" value="F:DNA-binding transcription factor activity, RNA polymerase II-specific"/>
    <property type="evidence" value="ECO:0007669"/>
    <property type="project" value="InterPro"/>
</dbReference>
<dbReference type="PANTHER" id="PTHR47425">
    <property type="entry name" value="FARB-RELATED"/>
    <property type="match status" value="1"/>
</dbReference>
<organism evidence="5 6">
    <name type="scientific">Cadophora malorum</name>
    <dbReference type="NCBI Taxonomy" id="108018"/>
    <lineage>
        <taxon>Eukaryota</taxon>
        <taxon>Fungi</taxon>
        <taxon>Dikarya</taxon>
        <taxon>Ascomycota</taxon>
        <taxon>Pezizomycotina</taxon>
        <taxon>Leotiomycetes</taxon>
        <taxon>Helotiales</taxon>
        <taxon>Ploettnerulaceae</taxon>
        <taxon>Cadophora</taxon>
    </lineage>
</organism>
<dbReference type="CDD" id="cd12148">
    <property type="entry name" value="fungal_TF_MHR"/>
    <property type="match status" value="1"/>
</dbReference>
<evidence type="ECO:0000256" key="3">
    <source>
        <dbReference type="SAM" id="MobiDB-lite"/>
    </source>
</evidence>
<keyword evidence="6" id="KW-1185">Reference proteome</keyword>
<accession>A0A8H8BWJ8</accession>
<evidence type="ECO:0000256" key="2">
    <source>
        <dbReference type="ARBA" id="ARBA00023242"/>
    </source>
</evidence>
<feature type="region of interest" description="Disordered" evidence="3">
    <location>
        <begin position="557"/>
        <end position="589"/>
    </location>
</feature>
<evidence type="ECO:0000313" key="5">
    <source>
        <dbReference type="EMBL" id="KAG4426770.1"/>
    </source>
</evidence>
<dbReference type="InterPro" id="IPR036864">
    <property type="entry name" value="Zn2-C6_fun-type_DNA-bd_sf"/>
</dbReference>
<dbReference type="OrthoDB" id="3990906at2759"/>